<evidence type="ECO:0000313" key="6">
    <source>
        <dbReference type="Proteomes" id="UP001211894"/>
    </source>
</evidence>
<accession>A0ABT4WZH4</accession>
<dbReference type="RefSeq" id="WP_271339281.1">
    <property type="nucleotide sequence ID" value="NZ_JAQKAB010000001.1"/>
</dbReference>
<protein>
    <submittedName>
        <fullName evidence="5">MarR family transcriptional regulator</fullName>
    </submittedName>
</protein>
<sequence length="142" mass="17244">MENINRMIMHQLNQSTRLLSKKMNGQLEAYELFGAQWSILYTLHTFGPMTQKDIWTYLHVEAPTITRTIHRLEKKGWVERIQGEDKREKVVKLTDEAIIKYEEIQQKIKQFDEEMLSIFDDNDKETFYRLLHRFLTEHRKEK</sequence>
<feature type="domain" description="HTH marR-type" evidence="4">
    <location>
        <begin position="5"/>
        <end position="136"/>
    </location>
</feature>
<dbReference type="PANTHER" id="PTHR42756:SF1">
    <property type="entry name" value="TRANSCRIPTIONAL REPRESSOR OF EMRAB OPERON"/>
    <property type="match status" value="1"/>
</dbReference>
<dbReference type="InterPro" id="IPR000835">
    <property type="entry name" value="HTH_MarR-typ"/>
</dbReference>
<name>A0ABT4WZH4_9BACI</name>
<dbReference type="SMART" id="SM00347">
    <property type="entry name" value="HTH_MARR"/>
    <property type="match status" value="1"/>
</dbReference>
<dbReference type="Pfam" id="PF01047">
    <property type="entry name" value="MarR"/>
    <property type="match status" value="1"/>
</dbReference>
<dbReference type="SUPFAM" id="SSF46785">
    <property type="entry name" value="Winged helix' DNA-binding domain"/>
    <property type="match status" value="1"/>
</dbReference>
<evidence type="ECO:0000259" key="4">
    <source>
        <dbReference type="PROSITE" id="PS50995"/>
    </source>
</evidence>
<evidence type="ECO:0000256" key="1">
    <source>
        <dbReference type="ARBA" id="ARBA00023015"/>
    </source>
</evidence>
<keyword evidence="6" id="KW-1185">Reference proteome</keyword>
<comment type="caution">
    <text evidence="5">The sequence shown here is derived from an EMBL/GenBank/DDBJ whole genome shotgun (WGS) entry which is preliminary data.</text>
</comment>
<dbReference type="InterPro" id="IPR036390">
    <property type="entry name" value="WH_DNA-bd_sf"/>
</dbReference>
<reference evidence="5 6" key="1">
    <citation type="submission" date="2023-01" db="EMBL/GenBank/DDBJ databases">
        <title>Bacillus changyiensis sp. nov., isolated from a coastal deposit.</title>
        <authorList>
            <person name="Xiao G."/>
            <person name="Lai Q."/>
            <person name="Hu Z."/>
            <person name="Shao Z."/>
        </authorList>
    </citation>
    <scope>NUCLEOTIDE SEQUENCE [LARGE SCALE GENOMIC DNA]</scope>
    <source>
        <strain evidence="5 6">CLL-7-23</strain>
    </source>
</reference>
<evidence type="ECO:0000256" key="3">
    <source>
        <dbReference type="ARBA" id="ARBA00023163"/>
    </source>
</evidence>
<keyword evidence="1" id="KW-0805">Transcription regulation</keyword>
<dbReference type="Gene3D" id="1.10.10.10">
    <property type="entry name" value="Winged helix-like DNA-binding domain superfamily/Winged helix DNA-binding domain"/>
    <property type="match status" value="1"/>
</dbReference>
<evidence type="ECO:0000313" key="5">
    <source>
        <dbReference type="EMBL" id="MDA7025425.1"/>
    </source>
</evidence>
<dbReference type="InterPro" id="IPR036388">
    <property type="entry name" value="WH-like_DNA-bd_sf"/>
</dbReference>
<gene>
    <name evidence="5" type="ORF">PJ311_02220</name>
</gene>
<evidence type="ECO:0000256" key="2">
    <source>
        <dbReference type="ARBA" id="ARBA00023125"/>
    </source>
</evidence>
<dbReference type="PRINTS" id="PR00598">
    <property type="entry name" value="HTHMARR"/>
</dbReference>
<dbReference type="EMBL" id="JAQKAB010000001">
    <property type="protein sequence ID" value="MDA7025425.1"/>
    <property type="molecule type" value="Genomic_DNA"/>
</dbReference>
<organism evidence="5 6">
    <name type="scientific">Bacillus changyiensis</name>
    <dbReference type="NCBI Taxonomy" id="3004103"/>
    <lineage>
        <taxon>Bacteria</taxon>
        <taxon>Bacillati</taxon>
        <taxon>Bacillota</taxon>
        <taxon>Bacilli</taxon>
        <taxon>Bacillales</taxon>
        <taxon>Bacillaceae</taxon>
        <taxon>Bacillus</taxon>
    </lineage>
</organism>
<keyword evidence="2" id="KW-0238">DNA-binding</keyword>
<dbReference type="PROSITE" id="PS50995">
    <property type="entry name" value="HTH_MARR_2"/>
    <property type="match status" value="1"/>
</dbReference>
<proteinExistence type="predicted"/>
<dbReference type="Proteomes" id="UP001211894">
    <property type="component" value="Unassembled WGS sequence"/>
</dbReference>
<dbReference type="PANTHER" id="PTHR42756">
    <property type="entry name" value="TRANSCRIPTIONAL REGULATOR, MARR"/>
    <property type="match status" value="1"/>
</dbReference>
<keyword evidence="3" id="KW-0804">Transcription</keyword>